<comment type="subcellular location">
    <subcellularLocation>
        <location evidence="1">Cytoplasm</location>
    </subcellularLocation>
</comment>
<reference evidence="6 7" key="3">
    <citation type="journal article" date="2015" name="Genome Announc.">
        <title>Draft Genome Sequence of the Archiascomycetous Yeast Saitoella complicata.</title>
        <authorList>
            <person name="Yamauchi K."/>
            <person name="Kondo S."/>
            <person name="Hamamoto M."/>
            <person name="Takahashi Y."/>
            <person name="Ogura Y."/>
            <person name="Hayashi T."/>
            <person name="Nishida H."/>
        </authorList>
    </citation>
    <scope>NUCLEOTIDE SEQUENCE [LARGE SCALE GENOMIC DNA]</scope>
    <source>
        <strain evidence="6 7">NRRL Y-17804</strain>
    </source>
</reference>
<dbReference type="InterPro" id="IPR011989">
    <property type="entry name" value="ARM-like"/>
</dbReference>
<accession>A0A0E9NI12</accession>
<comment type="caution">
    <text evidence="6">The sequence shown here is derived from an EMBL/GenBank/DDBJ whole genome shotgun (WGS) entry which is preliminary data.</text>
</comment>
<evidence type="ECO:0000256" key="1">
    <source>
        <dbReference type="ARBA" id="ARBA00004496"/>
    </source>
</evidence>
<evidence type="ECO:0000256" key="4">
    <source>
        <dbReference type="PROSITE-ProRule" id="PRU00339"/>
    </source>
</evidence>
<dbReference type="Proteomes" id="UP000033140">
    <property type="component" value="Unassembled WGS sequence"/>
</dbReference>
<dbReference type="PROSITE" id="PS50005">
    <property type="entry name" value="TPR"/>
    <property type="match status" value="1"/>
</dbReference>
<reference evidence="6 7" key="2">
    <citation type="journal article" date="2014" name="J. Gen. Appl. Microbiol.">
        <title>The early diverging ascomycetous budding yeast Saitoella complicata has three histone deacetylases belonging to the Clr6, Hos2, and Rpd3 lineages.</title>
        <authorList>
            <person name="Nishida H."/>
            <person name="Matsumoto T."/>
            <person name="Kondo S."/>
            <person name="Hamamoto M."/>
            <person name="Yoshikawa H."/>
        </authorList>
    </citation>
    <scope>NUCLEOTIDE SEQUENCE [LARGE SCALE GENOMIC DNA]</scope>
    <source>
        <strain evidence="6 7">NRRL Y-17804</strain>
    </source>
</reference>
<proteinExistence type="predicted"/>
<dbReference type="STRING" id="698492.A0A0E9NI12"/>
<dbReference type="InterPro" id="IPR016024">
    <property type="entry name" value="ARM-type_fold"/>
</dbReference>
<dbReference type="Gene3D" id="1.25.10.10">
    <property type="entry name" value="Leucine-rich Repeat Variant"/>
    <property type="match status" value="1"/>
</dbReference>
<evidence type="ECO:0000313" key="7">
    <source>
        <dbReference type="Proteomes" id="UP000033140"/>
    </source>
</evidence>
<organism evidence="6 7">
    <name type="scientific">Saitoella complicata (strain BCRC 22490 / CBS 7301 / JCM 7358 / NBRC 10748 / NRRL Y-17804)</name>
    <dbReference type="NCBI Taxonomy" id="698492"/>
    <lineage>
        <taxon>Eukaryota</taxon>
        <taxon>Fungi</taxon>
        <taxon>Dikarya</taxon>
        <taxon>Ascomycota</taxon>
        <taxon>Taphrinomycotina</taxon>
        <taxon>Taphrinomycotina incertae sedis</taxon>
        <taxon>Saitoella</taxon>
    </lineage>
</organism>
<dbReference type="SUPFAM" id="SSF48371">
    <property type="entry name" value="ARM repeat"/>
    <property type="match status" value="2"/>
</dbReference>
<name>A0A0E9NI12_SAICN</name>
<dbReference type="PANTHER" id="PTHR45994:SF1">
    <property type="entry name" value="FI21225P1"/>
    <property type="match status" value="1"/>
</dbReference>
<dbReference type="AlphaFoldDB" id="A0A0E9NI12"/>
<keyword evidence="3" id="KW-0143">Chaperone</keyword>
<feature type="domain" description="UNC-45/Cro1/She4 central" evidence="5">
    <location>
        <begin position="229"/>
        <end position="376"/>
    </location>
</feature>
<dbReference type="InterPro" id="IPR024660">
    <property type="entry name" value="UCS_central_dom"/>
</dbReference>
<keyword evidence="2" id="KW-0963">Cytoplasm</keyword>
<dbReference type="EMBL" id="BACD03000023">
    <property type="protein sequence ID" value="GAO49479.1"/>
    <property type="molecule type" value="Genomic_DNA"/>
</dbReference>
<evidence type="ECO:0000259" key="5">
    <source>
        <dbReference type="Pfam" id="PF11701"/>
    </source>
</evidence>
<dbReference type="PANTHER" id="PTHR45994">
    <property type="entry name" value="FI21225P1"/>
    <property type="match status" value="1"/>
</dbReference>
<keyword evidence="4" id="KW-0802">TPR repeat</keyword>
<gene>
    <name evidence="6" type="ORF">G7K_3629-t1</name>
</gene>
<reference evidence="6 7" key="1">
    <citation type="journal article" date="2011" name="J. Gen. Appl. Microbiol.">
        <title>Draft genome sequencing of the enigmatic yeast Saitoella complicata.</title>
        <authorList>
            <person name="Nishida H."/>
            <person name="Hamamoto M."/>
            <person name="Sugiyama J."/>
        </authorList>
    </citation>
    <scope>NUCLEOTIDE SEQUENCE [LARGE SCALE GENOMIC DNA]</scope>
    <source>
        <strain evidence="6 7">NRRL Y-17804</strain>
    </source>
</reference>
<keyword evidence="7" id="KW-1185">Reference proteome</keyword>
<dbReference type="GO" id="GO:0005737">
    <property type="term" value="C:cytoplasm"/>
    <property type="evidence" value="ECO:0007669"/>
    <property type="project" value="UniProtKB-SubCell"/>
</dbReference>
<evidence type="ECO:0000256" key="3">
    <source>
        <dbReference type="ARBA" id="ARBA00023186"/>
    </source>
</evidence>
<dbReference type="Pfam" id="PF11701">
    <property type="entry name" value="UNC45-central"/>
    <property type="match status" value="1"/>
</dbReference>
<sequence length="825" mass="89228">MNEVVAKENGSAEVLRRQAKMFAEEGKLLDALRQLQQAMVLAPADKEAIIKEMKELRLLPGEGHEVHDWEALAKGLCEGDATATEKLKSSLVDKETATAFVRSGALGLLLDTLLLPLLDHAAEVGYVLLLLTRNSEAACAAIAEWLRHEDTRPTAMAQSSLETQKALVNVVLSPSVWHSTNARNSVVCQLVEAICTAKSLTSDRLDLLVQLFSMKEPVGLKLPVESRILPTVLKSLDCRLDERIRSRAIVVLAHLLRLKITATAPIQKYVVDGARSGKEEELICALSSFAVLFTVDPQSAESLFLQDGFLQEILADAEVEGVGIQTALLGLASASCTSKKCREVLLSGDYMRFFLKCTTYHDERLKCLAALVVVKLESEGGQKNFVNSEEQSRLAKILRGMLLEGRESSTKSMAIEGIAHATFNSSVKEAVSLDKPVLTCLLDVVQQRDVDAILIFGALTILDNLTRYRPVLSKEQQQVQDLKRMAAAGETGDQKERAGDKLDNETYVDARCSRVLEVGVVKAFGQLTKTSAKSERINALMAAILLSLATQRMHRGTIVQQGGLVALVSIFPQTSSAEKTTLAITVAHALAKLLISVDPRLAFGSALSTTNAVRPLLVLLTMRDLPNELSRFETLLALTNLASVDDTIRNLIARNGWSTIEDLLIVEHGMLRRAAVELVCNLVVSVQAAVKFADGTAAAAHRVGVLIALCTDDDAATRSAATGALAVLSGYEPVCRAIMNSKSGVKILLELLEEDDEGIRHRAVVITRNLICVPDGNGPAEAFVKAGGVRALKDVVQKTKVKAVVEFAIEGLKGLVVRKLIGVPK</sequence>
<dbReference type="GO" id="GO:0051879">
    <property type="term" value="F:Hsp90 protein binding"/>
    <property type="evidence" value="ECO:0007669"/>
    <property type="project" value="TreeGrafter"/>
</dbReference>
<feature type="repeat" description="TPR" evidence="4">
    <location>
        <begin position="12"/>
        <end position="45"/>
    </location>
</feature>
<protein>
    <recommendedName>
        <fullName evidence="5">UNC-45/Cro1/She4 central domain-containing protein</fullName>
    </recommendedName>
</protein>
<dbReference type="InterPro" id="IPR019734">
    <property type="entry name" value="TPR_rpt"/>
</dbReference>
<evidence type="ECO:0000256" key="2">
    <source>
        <dbReference type="ARBA" id="ARBA00022490"/>
    </source>
</evidence>
<evidence type="ECO:0000313" key="6">
    <source>
        <dbReference type="EMBL" id="GAO49479.1"/>
    </source>
</evidence>